<dbReference type="Proteomes" id="UP000664405">
    <property type="component" value="Unassembled WGS sequence"/>
</dbReference>
<protein>
    <submittedName>
        <fullName evidence="1">Uncharacterized protein</fullName>
    </submittedName>
</protein>
<gene>
    <name evidence="1" type="ORF">JF547_17755</name>
</gene>
<evidence type="ECO:0000313" key="2">
    <source>
        <dbReference type="Proteomes" id="UP000664405"/>
    </source>
</evidence>
<name>A0A8I1MBQ5_9PROT</name>
<dbReference type="EMBL" id="JAEKJW010000003">
    <property type="protein sequence ID" value="MBN8198319.1"/>
    <property type="molecule type" value="Genomic_DNA"/>
</dbReference>
<sequence>MADGGFPPIKQGLARFFRKKAKINLKIENARIVAWLDGEFKSHLHFTGM</sequence>
<reference evidence="1" key="1">
    <citation type="submission" date="2020-12" db="EMBL/GenBank/DDBJ databases">
        <title>Oil enriched cultivation method for isolating marine PHA-producing bacteria.</title>
        <authorList>
            <person name="Zheng W."/>
            <person name="Yu S."/>
            <person name="Huang Y."/>
        </authorList>
    </citation>
    <scope>NUCLEOTIDE SEQUENCE</scope>
    <source>
        <strain evidence="1">SY-2-3</strain>
    </source>
</reference>
<dbReference type="AlphaFoldDB" id="A0A8I1MBQ5"/>
<comment type="caution">
    <text evidence="1">The sequence shown here is derived from an EMBL/GenBank/DDBJ whole genome shotgun (WGS) entry which is preliminary data.</text>
</comment>
<dbReference type="RefSeq" id="WP_170310209.1">
    <property type="nucleotide sequence ID" value="NZ_JAEKJW010000003.1"/>
</dbReference>
<proteinExistence type="predicted"/>
<evidence type="ECO:0000313" key="1">
    <source>
        <dbReference type="EMBL" id="MBN8198319.1"/>
    </source>
</evidence>
<accession>A0A8I1MBQ5</accession>
<organism evidence="1 2">
    <name type="scientific">Thalassospira povalilytica</name>
    <dbReference type="NCBI Taxonomy" id="732237"/>
    <lineage>
        <taxon>Bacteria</taxon>
        <taxon>Pseudomonadati</taxon>
        <taxon>Pseudomonadota</taxon>
        <taxon>Alphaproteobacteria</taxon>
        <taxon>Rhodospirillales</taxon>
        <taxon>Thalassospiraceae</taxon>
        <taxon>Thalassospira</taxon>
    </lineage>
</organism>